<dbReference type="InterPro" id="IPR021333">
    <property type="entry name" value="DUF2946"/>
</dbReference>
<accession>A0A7W5FVL4</accession>
<keyword evidence="2" id="KW-1185">Reference proteome</keyword>
<dbReference type="EMBL" id="JACHXD010000012">
    <property type="protein sequence ID" value="MBB3120937.1"/>
    <property type="molecule type" value="Genomic_DNA"/>
</dbReference>
<comment type="caution">
    <text evidence="1">The sequence shown here is derived from an EMBL/GenBank/DDBJ whole genome shotgun (WGS) entry which is preliminary data.</text>
</comment>
<dbReference type="AlphaFoldDB" id="A0A7W5FVL4"/>
<name>A0A7W5FVL4_9BURK</name>
<evidence type="ECO:0000313" key="1">
    <source>
        <dbReference type="EMBL" id="MBB3120937.1"/>
    </source>
</evidence>
<sequence length="126" mass="13449">MNMGRNTFSIASWVALCALLLAVLTPTLSQVFAREARFITTTICSASNAGRMQKIFATEEAPAQEHAAVLDHCPFCHMGVSLAALPTSAYELPVIAASALRPSLFYQASVPLFAWNAANPRGPPQA</sequence>
<dbReference type="Pfam" id="PF11162">
    <property type="entry name" value="DUF2946"/>
    <property type="match status" value="1"/>
</dbReference>
<protein>
    <recommendedName>
        <fullName evidence="3">DUF2946 domain-containing protein</fullName>
    </recommendedName>
</protein>
<evidence type="ECO:0008006" key="3">
    <source>
        <dbReference type="Google" id="ProtNLM"/>
    </source>
</evidence>
<gene>
    <name evidence="1" type="ORF">FHS03_004010</name>
</gene>
<dbReference type="Proteomes" id="UP000541535">
    <property type="component" value="Unassembled WGS sequence"/>
</dbReference>
<organism evidence="1 2">
    <name type="scientific">Pseudoduganella violacea</name>
    <dbReference type="NCBI Taxonomy" id="1715466"/>
    <lineage>
        <taxon>Bacteria</taxon>
        <taxon>Pseudomonadati</taxon>
        <taxon>Pseudomonadota</taxon>
        <taxon>Betaproteobacteria</taxon>
        <taxon>Burkholderiales</taxon>
        <taxon>Oxalobacteraceae</taxon>
        <taxon>Telluria group</taxon>
        <taxon>Pseudoduganella</taxon>
    </lineage>
</organism>
<reference evidence="1 2" key="1">
    <citation type="submission" date="2020-08" db="EMBL/GenBank/DDBJ databases">
        <title>Genomic Encyclopedia of Type Strains, Phase III (KMG-III): the genomes of soil and plant-associated and newly described type strains.</title>
        <authorList>
            <person name="Whitman W."/>
        </authorList>
    </citation>
    <scope>NUCLEOTIDE SEQUENCE [LARGE SCALE GENOMIC DNA]</scope>
    <source>
        <strain evidence="1 2">CECT 8897</strain>
    </source>
</reference>
<dbReference type="RefSeq" id="WP_183442683.1">
    <property type="nucleotide sequence ID" value="NZ_JACHXD010000012.1"/>
</dbReference>
<evidence type="ECO:0000313" key="2">
    <source>
        <dbReference type="Proteomes" id="UP000541535"/>
    </source>
</evidence>
<proteinExistence type="predicted"/>